<sequence>MSTPTTAPRRRWVWAAIIAAAVLLVAGGIGLGLVYGGRSAEPAPQSPAEPTNPQTPSTPASTSPPALAGVDGCLGGDSRGPEAVLEAQAAAPRTPEGAVSFAIAFARWFGQKPVVPEEEIAQLDGVAVRDVPNLAQAAASAADVDAAQFHVTSLNGYYRIDTFDEGRVELSLMLPLVVQGAIDPTLNLMPAWVIEWSDRGWVLTGSSDEEDVNTLRTTGVAIPGGC</sequence>
<gene>
    <name evidence="3" type="ORF">GCM10017586_12670</name>
</gene>
<comment type="caution">
    <text evidence="3">The sequence shown here is derived from an EMBL/GenBank/DDBJ whole genome shotgun (WGS) entry which is preliminary data.</text>
</comment>
<feature type="transmembrane region" description="Helical" evidence="2">
    <location>
        <begin position="12"/>
        <end position="35"/>
    </location>
</feature>
<dbReference type="RefSeq" id="WP_271174911.1">
    <property type="nucleotide sequence ID" value="NZ_BSEO01000004.1"/>
</dbReference>
<dbReference type="AlphaFoldDB" id="A0A9W6HGE6"/>
<dbReference type="Proteomes" id="UP001142317">
    <property type="component" value="Unassembled WGS sequence"/>
</dbReference>
<evidence type="ECO:0000256" key="1">
    <source>
        <dbReference type="SAM" id="MobiDB-lite"/>
    </source>
</evidence>
<evidence type="ECO:0000313" key="3">
    <source>
        <dbReference type="EMBL" id="GLJ79585.1"/>
    </source>
</evidence>
<feature type="region of interest" description="Disordered" evidence="1">
    <location>
        <begin position="39"/>
        <end position="73"/>
    </location>
</feature>
<evidence type="ECO:0000313" key="4">
    <source>
        <dbReference type="Proteomes" id="UP001142317"/>
    </source>
</evidence>
<keyword evidence="2" id="KW-0472">Membrane</keyword>
<dbReference type="EMBL" id="BSEO01000004">
    <property type="protein sequence ID" value="GLJ79585.1"/>
    <property type="molecule type" value="Genomic_DNA"/>
</dbReference>
<keyword evidence="2" id="KW-0812">Transmembrane</keyword>
<proteinExistence type="predicted"/>
<reference evidence="3" key="2">
    <citation type="submission" date="2023-01" db="EMBL/GenBank/DDBJ databases">
        <authorList>
            <person name="Sun Q."/>
            <person name="Evtushenko L."/>
        </authorList>
    </citation>
    <scope>NUCLEOTIDE SEQUENCE</scope>
    <source>
        <strain evidence="3">VKM Ac-1447</strain>
    </source>
</reference>
<keyword evidence="2" id="KW-1133">Transmembrane helix</keyword>
<reference evidence="3" key="1">
    <citation type="journal article" date="2014" name="Int. J. Syst. Evol. Microbiol.">
        <title>Complete genome sequence of Corynebacterium casei LMG S-19264T (=DSM 44701T), isolated from a smear-ripened cheese.</title>
        <authorList>
            <consortium name="US DOE Joint Genome Institute (JGI-PGF)"/>
            <person name="Walter F."/>
            <person name="Albersmeier A."/>
            <person name="Kalinowski J."/>
            <person name="Ruckert C."/>
        </authorList>
    </citation>
    <scope>NUCLEOTIDE SEQUENCE</scope>
    <source>
        <strain evidence="3">VKM Ac-1447</strain>
    </source>
</reference>
<accession>A0A9W6HGE6</accession>
<keyword evidence="4" id="KW-1185">Reference proteome</keyword>
<name>A0A9W6HGE6_9MICO</name>
<feature type="compositionally biased region" description="Low complexity" evidence="1">
    <location>
        <begin position="39"/>
        <end position="68"/>
    </location>
</feature>
<evidence type="ECO:0000256" key="2">
    <source>
        <dbReference type="SAM" id="Phobius"/>
    </source>
</evidence>
<protein>
    <submittedName>
        <fullName evidence="3">Uncharacterized protein</fullName>
    </submittedName>
</protein>
<organism evidence="3 4">
    <name type="scientific">Microbacterium imperiale</name>
    <dbReference type="NCBI Taxonomy" id="33884"/>
    <lineage>
        <taxon>Bacteria</taxon>
        <taxon>Bacillati</taxon>
        <taxon>Actinomycetota</taxon>
        <taxon>Actinomycetes</taxon>
        <taxon>Micrococcales</taxon>
        <taxon>Microbacteriaceae</taxon>
        <taxon>Microbacterium</taxon>
    </lineage>
</organism>